<gene>
    <name evidence="2" type="ORF">GCM10009544_01070</name>
</gene>
<evidence type="ECO:0000313" key="3">
    <source>
        <dbReference type="Proteomes" id="UP001499895"/>
    </source>
</evidence>
<evidence type="ECO:0000313" key="2">
    <source>
        <dbReference type="EMBL" id="GAA0442169.1"/>
    </source>
</evidence>
<feature type="region of interest" description="Disordered" evidence="1">
    <location>
        <begin position="45"/>
        <end position="74"/>
    </location>
</feature>
<proteinExistence type="predicted"/>
<reference evidence="2 3" key="1">
    <citation type="journal article" date="2019" name="Int. J. Syst. Evol. Microbiol.">
        <title>The Global Catalogue of Microorganisms (GCM) 10K type strain sequencing project: providing services to taxonomists for standard genome sequencing and annotation.</title>
        <authorList>
            <consortium name="The Broad Institute Genomics Platform"/>
            <consortium name="The Broad Institute Genome Sequencing Center for Infectious Disease"/>
            <person name="Wu L."/>
            <person name="Ma J."/>
        </authorList>
    </citation>
    <scope>NUCLEOTIDE SEQUENCE [LARGE SCALE GENOMIC DNA]</scope>
    <source>
        <strain evidence="2 3">JCM 10649</strain>
    </source>
</reference>
<evidence type="ECO:0000256" key="1">
    <source>
        <dbReference type="SAM" id="MobiDB-lite"/>
    </source>
</evidence>
<protein>
    <submittedName>
        <fullName evidence="2">Uncharacterized protein</fullName>
    </submittedName>
</protein>
<dbReference type="Proteomes" id="UP001499895">
    <property type="component" value="Unassembled WGS sequence"/>
</dbReference>
<name>A0ABN0ZB51_9ACTN</name>
<sequence length="111" mass="12267">MGDRCRRWSARSAAATAARWIRAAILRGLPVNSFSFPRALHQPGVSLTGPVRSRRPPAGARPVHDRPASTVPVGQGEISLEINRFRIKQTRLPERVLPGGERFTMYQSGPK</sequence>
<keyword evidence="3" id="KW-1185">Reference proteome</keyword>
<accession>A0ABN0ZB51</accession>
<comment type="caution">
    <text evidence="2">The sequence shown here is derived from an EMBL/GenBank/DDBJ whole genome shotgun (WGS) entry which is preliminary data.</text>
</comment>
<dbReference type="EMBL" id="BAAAHB010000001">
    <property type="protein sequence ID" value="GAA0442169.1"/>
    <property type="molecule type" value="Genomic_DNA"/>
</dbReference>
<organism evidence="2 3">
    <name type="scientific">Streptomyces stramineus</name>
    <dbReference type="NCBI Taxonomy" id="173861"/>
    <lineage>
        <taxon>Bacteria</taxon>
        <taxon>Bacillati</taxon>
        <taxon>Actinomycetota</taxon>
        <taxon>Actinomycetes</taxon>
        <taxon>Kitasatosporales</taxon>
        <taxon>Streptomycetaceae</taxon>
        <taxon>Streptomyces</taxon>
    </lineage>
</organism>